<dbReference type="InterPro" id="IPR032568">
    <property type="entry name" value="DUF4926"/>
</dbReference>
<name>A0A433VJW8_9CYAN</name>
<gene>
    <name evidence="1" type="ORF">DSM106972_026750</name>
</gene>
<reference evidence="1" key="1">
    <citation type="submission" date="2018-12" db="EMBL/GenBank/DDBJ databases">
        <authorList>
            <person name="Will S."/>
            <person name="Neumann-Schaal M."/>
            <person name="Henke P."/>
        </authorList>
    </citation>
    <scope>NUCLEOTIDE SEQUENCE</scope>
    <source>
        <strain evidence="1">PCC 7102</strain>
    </source>
</reference>
<proteinExistence type="predicted"/>
<dbReference type="Proteomes" id="UP000271624">
    <property type="component" value="Unassembled WGS sequence"/>
</dbReference>
<dbReference type="Pfam" id="PF16277">
    <property type="entry name" value="DUF4926"/>
    <property type="match status" value="1"/>
</dbReference>
<sequence>MTKFPLFAQVVLQVDLPEYGLQKGVEGVIVESYPMTDGQENGYSVEGLIPQDTVELKESQIELVAVMQIQ</sequence>
<dbReference type="AlphaFoldDB" id="A0A433VJW8"/>
<evidence type="ECO:0008006" key="3">
    <source>
        <dbReference type="Google" id="ProtNLM"/>
    </source>
</evidence>
<organism evidence="1 2">
    <name type="scientific">Dulcicalothrix desertica PCC 7102</name>
    <dbReference type="NCBI Taxonomy" id="232991"/>
    <lineage>
        <taxon>Bacteria</taxon>
        <taxon>Bacillati</taxon>
        <taxon>Cyanobacteriota</taxon>
        <taxon>Cyanophyceae</taxon>
        <taxon>Nostocales</taxon>
        <taxon>Calotrichaceae</taxon>
        <taxon>Dulcicalothrix</taxon>
    </lineage>
</organism>
<accession>A0A433VJW8</accession>
<dbReference type="RefSeq" id="WP_127081235.1">
    <property type="nucleotide sequence ID" value="NZ_RSCL01000006.1"/>
</dbReference>
<protein>
    <recommendedName>
        <fullName evidence="3">DUF4926 domain-containing protein</fullName>
    </recommendedName>
</protein>
<reference evidence="1" key="2">
    <citation type="journal article" date="2019" name="Genome Biol. Evol.">
        <title>Day and night: Metabolic profiles and evolutionary relationships of six axenic non-marine cyanobacteria.</title>
        <authorList>
            <person name="Will S.E."/>
            <person name="Henke P."/>
            <person name="Boedeker C."/>
            <person name="Huang S."/>
            <person name="Brinkmann H."/>
            <person name="Rohde M."/>
            <person name="Jarek M."/>
            <person name="Friedl T."/>
            <person name="Seufert S."/>
            <person name="Schumacher M."/>
            <person name="Overmann J."/>
            <person name="Neumann-Schaal M."/>
            <person name="Petersen J."/>
        </authorList>
    </citation>
    <scope>NUCLEOTIDE SEQUENCE [LARGE SCALE GENOMIC DNA]</scope>
    <source>
        <strain evidence="1">PCC 7102</strain>
    </source>
</reference>
<evidence type="ECO:0000313" key="1">
    <source>
        <dbReference type="EMBL" id="RUT06418.1"/>
    </source>
</evidence>
<keyword evidence="2" id="KW-1185">Reference proteome</keyword>
<comment type="caution">
    <text evidence="1">The sequence shown here is derived from an EMBL/GenBank/DDBJ whole genome shotgun (WGS) entry which is preliminary data.</text>
</comment>
<dbReference type="EMBL" id="RSCL01000006">
    <property type="protein sequence ID" value="RUT06418.1"/>
    <property type="molecule type" value="Genomic_DNA"/>
</dbReference>
<evidence type="ECO:0000313" key="2">
    <source>
        <dbReference type="Proteomes" id="UP000271624"/>
    </source>
</evidence>
<dbReference type="OrthoDB" id="488825at2"/>